<gene>
    <name evidence="1" type="ORF">GUITHDRAFT_103746</name>
</gene>
<evidence type="ECO:0000313" key="3">
    <source>
        <dbReference type="Proteomes" id="UP000011087"/>
    </source>
</evidence>
<dbReference type="AlphaFoldDB" id="L1JQE6"/>
<sequence>MSSRTESTAEQFDRLRKSLIIQVVESSVEFTEAKPKTASKGDGRTDQNFFLRHVAKVGANSAKDLKELCLGHAVSMTEEQISASGRASEDADENIACIENELQARRRLHQFRQSSRFSQSMDSFAASKPRRKTLLSSSIDNEGEAEIHQVIQKRPRKDYNRCIGDMLQQEMVCEDQPSPRLNAELSSSMDSLCIT</sequence>
<dbReference type="Proteomes" id="UP000011087">
    <property type="component" value="Unassembled WGS sequence"/>
</dbReference>
<dbReference type="HOGENOM" id="CLU_1398722_0_0_1"/>
<dbReference type="EMBL" id="JH992978">
    <property type="protein sequence ID" value="EKX50514.1"/>
    <property type="molecule type" value="Genomic_DNA"/>
</dbReference>
<dbReference type="RefSeq" id="XP_005837494.1">
    <property type="nucleotide sequence ID" value="XM_005837437.1"/>
</dbReference>
<dbReference type="PaxDb" id="55529-EKX50514"/>
<dbReference type="GeneID" id="17307226"/>
<reference evidence="1 3" key="1">
    <citation type="journal article" date="2012" name="Nature">
        <title>Algal genomes reveal evolutionary mosaicism and the fate of nucleomorphs.</title>
        <authorList>
            <consortium name="DOE Joint Genome Institute"/>
            <person name="Curtis B.A."/>
            <person name="Tanifuji G."/>
            <person name="Burki F."/>
            <person name="Gruber A."/>
            <person name="Irimia M."/>
            <person name="Maruyama S."/>
            <person name="Arias M.C."/>
            <person name="Ball S.G."/>
            <person name="Gile G.H."/>
            <person name="Hirakawa Y."/>
            <person name="Hopkins J.F."/>
            <person name="Kuo A."/>
            <person name="Rensing S.A."/>
            <person name="Schmutz J."/>
            <person name="Symeonidi A."/>
            <person name="Elias M."/>
            <person name="Eveleigh R.J."/>
            <person name="Herman E.K."/>
            <person name="Klute M.J."/>
            <person name="Nakayama T."/>
            <person name="Obornik M."/>
            <person name="Reyes-Prieto A."/>
            <person name="Armbrust E.V."/>
            <person name="Aves S.J."/>
            <person name="Beiko R.G."/>
            <person name="Coutinho P."/>
            <person name="Dacks J.B."/>
            <person name="Durnford D.G."/>
            <person name="Fast N.M."/>
            <person name="Green B.R."/>
            <person name="Grisdale C.J."/>
            <person name="Hempel F."/>
            <person name="Henrissat B."/>
            <person name="Hoppner M.P."/>
            <person name="Ishida K."/>
            <person name="Kim E."/>
            <person name="Koreny L."/>
            <person name="Kroth P.G."/>
            <person name="Liu Y."/>
            <person name="Malik S.B."/>
            <person name="Maier U.G."/>
            <person name="McRose D."/>
            <person name="Mock T."/>
            <person name="Neilson J.A."/>
            <person name="Onodera N.T."/>
            <person name="Poole A.M."/>
            <person name="Pritham E.J."/>
            <person name="Richards T.A."/>
            <person name="Rocap G."/>
            <person name="Roy S.W."/>
            <person name="Sarai C."/>
            <person name="Schaack S."/>
            <person name="Shirato S."/>
            <person name="Slamovits C.H."/>
            <person name="Spencer D.F."/>
            <person name="Suzuki S."/>
            <person name="Worden A.Z."/>
            <person name="Zauner S."/>
            <person name="Barry K."/>
            <person name="Bell C."/>
            <person name="Bharti A.K."/>
            <person name="Crow J.A."/>
            <person name="Grimwood J."/>
            <person name="Kramer R."/>
            <person name="Lindquist E."/>
            <person name="Lucas S."/>
            <person name="Salamov A."/>
            <person name="McFadden G.I."/>
            <person name="Lane C.E."/>
            <person name="Keeling P.J."/>
            <person name="Gray M.W."/>
            <person name="Grigoriev I.V."/>
            <person name="Archibald J.M."/>
        </authorList>
    </citation>
    <scope>NUCLEOTIDE SEQUENCE</scope>
    <source>
        <strain evidence="1 3">CCMP2712</strain>
    </source>
</reference>
<keyword evidence="3" id="KW-1185">Reference proteome</keyword>
<name>L1JQE6_GUITC</name>
<evidence type="ECO:0000313" key="1">
    <source>
        <dbReference type="EMBL" id="EKX50514.1"/>
    </source>
</evidence>
<proteinExistence type="predicted"/>
<reference evidence="2" key="3">
    <citation type="submission" date="2016-03" db="UniProtKB">
        <authorList>
            <consortium name="EnsemblProtists"/>
        </authorList>
    </citation>
    <scope>IDENTIFICATION</scope>
</reference>
<evidence type="ECO:0000313" key="2">
    <source>
        <dbReference type="EnsemblProtists" id="EKX50514"/>
    </source>
</evidence>
<dbReference type="KEGG" id="gtt:GUITHDRAFT_103746"/>
<reference evidence="3" key="2">
    <citation type="submission" date="2012-11" db="EMBL/GenBank/DDBJ databases">
        <authorList>
            <person name="Kuo A."/>
            <person name="Curtis B.A."/>
            <person name="Tanifuji G."/>
            <person name="Burki F."/>
            <person name="Gruber A."/>
            <person name="Irimia M."/>
            <person name="Maruyama S."/>
            <person name="Arias M.C."/>
            <person name="Ball S.G."/>
            <person name="Gile G.H."/>
            <person name="Hirakawa Y."/>
            <person name="Hopkins J.F."/>
            <person name="Rensing S.A."/>
            <person name="Schmutz J."/>
            <person name="Symeonidi A."/>
            <person name="Elias M."/>
            <person name="Eveleigh R.J."/>
            <person name="Herman E.K."/>
            <person name="Klute M.J."/>
            <person name="Nakayama T."/>
            <person name="Obornik M."/>
            <person name="Reyes-Prieto A."/>
            <person name="Armbrust E.V."/>
            <person name="Aves S.J."/>
            <person name="Beiko R.G."/>
            <person name="Coutinho P."/>
            <person name="Dacks J.B."/>
            <person name="Durnford D.G."/>
            <person name="Fast N.M."/>
            <person name="Green B.R."/>
            <person name="Grisdale C."/>
            <person name="Hempe F."/>
            <person name="Henrissat B."/>
            <person name="Hoppner M.P."/>
            <person name="Ishida K.-I."/>
            <person name="Kim E."/>
            <person name="Koreny L."/>
            <person name="Kroth P.G."/>
            <person name="Liu Y."/>
            <person name="Malik S.-B."/>
            <person name="Maier U.G."/>
            <person name="McRose D."/>
            <person name="Mock T."/>
            <person name="Neilson J.A."/>
            <person name="Onodera N.T."/>
            <person name="Poole A.M."/>
            <person name="Pritham E.J."/>
            <person name="Richards T.A."/>
            <person name="Rocap G."/>
            <person name="Roy S.W."/>
            <person name="Sarai C."/>
            <person name="Schaack S."/>
            <person name="Shirato S."/>
            <person name="Slamovits C.H."/>
            <person name="Spencer D.F."/>
            <person name="Suzuki S."/>
            <person name="Worden A.Z."/>
            <person name="Zauner S."/>
            <person name="Barry K."/>
            <person name="Bell C."/>
            <person name="Bharti A.K."/>
            <person name="Crow J.A."/>
            <person name="Grimwood J."/>
            <person name="Kramer R."/>
            <person name="Lindquist E."/>
            <person name="Lucas S."/>
            <person name="Salamov A."/>
            <person name="McFadden G.I."/>
            <person name="Lane C.E."/>
            <person name="Keeling P.J."/>
            <person name="Gray M.W."/>
            <person name="Grigoriev I.V."/>
            <person name="Archibald J.M."/>
        </authorList>
    </citation>
    <scope>NUCLEOTIDE SEQUENCE</scope>
    <source>
        <strain evidence="3">CCMP2712</strain>
    </source>
</reference>
<organism evidence="1">
    <name type="scientific">Guillardia theta (strain CCMP2712)</name>
    <name type="common">Cryptophyte</name>
    <dbReference type="NCBI Taxonomy" id="905079"/>
    <lineage>
        <taxon>Eukaryota</taxon>
        <taxon>Cryptophyceae</taxon>
        <taxon>Pyrenomonadales</taxon>
        <taxon>Geminigeraceae</taxon>
        <taxon>Guillardia</taxon>
    </lineage>
</organism>
<protein>
    <submittedName>
        <fullName evidence="1 2">Uncharacterized protein</fullName>
    </submittedName>
</protein>
<dbReference type="EnsemblProtists" id="EKX50514">
    <property type="protein sequence ID" value="EKX50514"/>
    <property type="gene ID" value="GUITHDRAFT_103746"/>
</dbReference>
<accession>L1JQE6</accession>